<accession>M0I9W1</accession>
<proteinExistence type="predicted"/>
<dbReference type="PATRIC" id="fig|1227458.3.peg.969"/>
<dbReference type="RefSeq" id="WP_006600415.1">
    <property type="nucleotide sequence ID" value="NZ_AOLL01000009.1"/>
</dbReference>
<comment type="caution">
    <text evidence="2">The sequence shown here is derived from an EMBL/GenBank/DDBJ whole genome shotgun (WGS) entry which is preliminary data.</text>
</comment>
<keyword evidence="1" id="KW-0472">Membrane</keyword>
<dbReference type="EMBL" id="AOLL01000009">
    <property type="protein sequence ID" value="ELZ93551.1"/>
    <property type="molecule type" value="Genomic_DNA"/>
</dbReference>
<name>M0I9W1_HALVO</name>
<feature type="transmembrane region" description="Helical" evidence="1">
    <location>
        <begin position="16"/>
        <end position="37"/>
    </location>
</feature>
<dbReference type="AlphaFoldDB" id="M0I9W1"/>
<keyword evidence="1" id="KW-1133">Transmembrane helix</keyword>
<protein>
    <submittedName>
        <fullName evidence="2">Uncharacterized protein</fullName>
    </submittedName>
</protein>
<evidence type="ECO:0000313" key="3">
    <source>
        <dbReference type="Proteomes" id="UP000011577"/>
    </source>
</evidence>
<reference evidence="2 3" key="1">
    <citation type="journal article" date="2014" name="PLoS Genet.">
        <title>Phylogenetically driven sequencing of extremely halophilic archaea reveals strategies for static and dynamic osmo-response.</title>
        <authorList>
            <person name="Becker E.A."/>
            <person name="Seitzer P.M."/>
            <person name="Tritt A."/>
            <person name="Larsen D."/>
            <person name="Krusor M."/>
            <person name="Yao A.I."/>
            <person name="Wu D."/>
            <person name="Madern D."/>
            <person name="Eisen J.A."/>
            <person name="Darling A.E."/>
            <person name="Facciotti M.T."/>
        </authorList>
    </citation>
    <scope>NUCLEOTIDE SEQUENCE [LARGE SCALE GENOMIC DNA]</scope>
    <source>
        <strain evidence="2 3">JCM 10717</strain>
    </source>
</reference>
<dbReference type="Proteomes" id="UP000011577">
    <property type="component" value="Unassembled WGS sequence"/>
</dbReference>
<organism evidence="2 3">
    <name type="scientific">Haloferax volcanii JCM 10717</name>
    <dbReference type="NCBI Taxonomy" id="1227458"/>
    <lineage>
        <taxon>Archaea</taxon>
        <taxon>Methanobacteriati</taxon>
        <taxon>Methanobacteriota</taxon>
        <taxon>Stenosarchaea group</taxon>
        <taxon>Halobacteria</taxon>
        <taxon>Halobacteriales</taxon>
        <taxon>Haloferacaceae</taxon>
        <taxon>Haloferax</taxon>
    </lineage>
</organism>
<evidence type="ECO:0000313" key="2">
    <source>
        <dbReference type="EMBL" id="ELZ93551.1"/>
    </source>
</evidence>
<gene>
    <name evidence="2" type="ORF">C452_05003</name>
</gene>
<keyword evidence="1" id="KW-0812">Transmembrane</keyword>
<sequence length="272" mass="30921">MINAVWGWLTGIPATIWGSLIAGLMTLAGVVVGQYALRRREERKKEEEIEALRDALAVELRSYDEWLEWLLYAAHDLEKMRENAYALSDEQYEETFETELQARISLLRYAADAIPFTRDVYEANTSRIGELDSQAAEAVVRTYSLIERLDRHLTNLQDHVSHEELVFGEDINWETGAGLSPGVVMEKGQIEEMVARVVIFQKITLALLDGTGSPSDRATFAFAYTVIQPQSEDDAMMQQFLEKYMEQYDISSVEDLTDPEAEHPMAKEETAD</sequence>
<evidence type="ECO:0000256" key="1">
    <source>
        <dbReference type="SAM" id="Phobius"/>
    </source>
</evidence>